<dbReference type="Gene3D" id="3.50.30.50">
    <property type="entry name" value="Putative cyclase"/>
    <property type="match status" value="1"/>
</dbReference>
<keyword evidence="2" id="KW-1185">Reference proteome</keyword>
<dbReference type="eggNOG" id="arCOG02462">
    <property type="taxonomic scope" value="Archaea"/>
</dbReference>
<dbReference type="InterPro" id="IPR007325">
    <property type="entry name" value="KFase/CYL"/>
</dbReference>
<reference evidence="1" key="1">
    <citation type="submission" date="2009-10" db="EMBL/GenBank/DDBJ databases">
        <title>Complete sequence of chromosome of Methanocaldococcus vulcanius M7.</title>
        <authorList>
            <consortium name="US DOE Joint Genome Institute"/>
            <person name="Lucas S."/>
            <person name="Copeland A."/>
            <person name="Lapidus A."/>
            <person name="Glavina del Rio T."/>
            <person name="Dalin E."/>
            <person name="Tice H."/>
            <person name="Bruce D."/>
            <person name="Goodwin L."/>
            <person name="Pitluck S."/>
            <person name="Lcollab F.I."/>
            <person name="Brettin T."/>
            <person name="Detter J.C."/>
            <person name="Han C."/>
            <person name="Tapia R."/>
            <person name="Kuske C.R."/>
            <person name="Schmutz J."/>
            <person name="Larimer F."/>
            <person name="Land M."/>
            <person name="Hauser L."/>
            <person name="Kyrpides N."/>
            <person name="Ovchinikova G."/>
            <person name="Sieprawska-Lupa M."/>
            <person name="Whitman W.B."/>
            <person name="Woyke T."/>
        </authorList>
    </citation>
    <scope>NUCLEOTIDE SEQUENCE [LARGE SCALE GENOMIC DNA]</scope>
    <source>
        <strain evidence="1">M7</strain>
    </source>
</reference>
<dbReference type="HOGENOM" id="CLU_030671_3_2_2"/>
<dbReference type="Pfam" id="PF04199">
    <property type="entry name" value="Cyclase"/>
    <property type="match status" value="1"/>
</dbReference>
<protein>
    <submittedName>
        <fullName evidence="1">Cyclase family protein</fullName>
    </submittedName>
</protein>
<dbReference type="KEGG" id="mvu:Metvu_0028"/>
<dbReference type="GO" id="GO:0019441">
    <property type="term" value="P:L-tryptophan catabolic process to kynurenine"/>
    <property type="evidence" value="ECO:0007669"/>
    <property type="project" value="InterPro"/>
</dbReference>
<dbReference type="PANTHER" id="PTHR31118">
    <property type="entry name" value="CYCLASE-LIKE PROTEIN 2"/>
    <property type="match status" value="1"/>
</dbReference>
<gene>
    <name evidence="1" type="ordered locus">Metvu_0028</name>
</gene>
<dbReference type="Proteomes" id="UP000002063">
    <property type="component" value="Chromosome"/>
</dbReference>
<dbReference type="AlphaFoldDB" id="C9RE98"/>
<dbReference type="STRING" id="579137.Metvu_0028"/>
<organism evidence="1 2">
    <name type="scientific">Methanocaldococcus vulcanius (strain ATCC 700851 / DSM 12094 / M7)</name>
    <name type="common">Methanococcus vulcanius</name>
    <dbReference type="NCBI Taxonomy" id="579137"/>
    <lineage>
        <taxon>Archaea</taxon>
        <taxon>Methanobacteriati</taxon>
        <taxon>Methanobacteriota</taxon>
        <taxon>Methanomada group</taxon>
        <taxon>Methanococci</taxon>
        <taxon>Methanococcales</taxon>
        <taxon>Methanocaldococcaceae</taxon>
        <taxon>Methanocaldococcus</taxon>
    </lineage>
</organism>
<accession>C9RE98</accession>
<sequence>MREIVKILDLTQTLTNFPYPGDPELRINEKEMNGFIVSEIRIGSHLSTHVDYPKHVGLENKNILNIFKDGIIKGSCCCISLNNFEEKIPKNCDILLIYTGASKYWGKEEYFKKIPEIPFLNNIIKSNIKCVGIDACTIGGFEEHKKLLSNNILIIENLNENLENLVGKRFYFLGLPLKIYDIDASPIRCVAIL</sequence>
<evidence type="ECO:0000313" key="2">
    <source>
        <dbReference type="Proteomes" id="UP000002063"/>
    </source>
</evidence>
<proteinExistence type="predicted"/>
<dbReference type="SUPFAM" id="SSF102198">
    <property type="entry name" value="Putative cyclase"/>
    <property type="match status" value="1"/>
</dbReference>
<dbReference type="InterPro" id="IPR037175">
    <property type="entry name" value="KFase_sf"/>
</dbReference>
<dbReference type="GO" id="GO:0004061">
    <property type="term" value="F:arylformamidase activity"/>
    <property type="evidence" value="ECO:0007669"/>
    <property type="project" value="InterPro"/>
</dbReference>
<evidence type="ECO:0000313" key="1">
    <source>
        <dbReference type="EMBL" id="ACX71900.1"/>
    </source>
</evidence>
<name>C9RE98_METVM</name>
<dbReference type="PANTHER" id="PTHR31118:SF12">
    <property type="entry name" value="CYCLASE-LIKE PROTEIN 2"/>
    <property type="match status" value="1"/>
</dbReference>
<dbReference type="EMBL" id="CP001787">
    <property type="protein sequence ID" value="ACX71900.1"/>
    <property type="molecule type" value="Genomic_DNA"/>
</dbReference>